<protein>
    <recommendedName>
        <fullName evidence="4">Altered inheritance of mitochondria protein 11</fullName>
    </recommendedName>
</protein>
<accession>A0A642V8N8</accession>
<dbReference type="EMBL" id="SWFS01000291">
    <property type="protein sequence ID" value="KAA8911177.1"/>
    <property type="molecule type" value="Genomic_DNA"/>
</dbReference>
<evidence type="ECO:0000256" key="4">
    <source>
        <dbReference type="RuleBase" id="RU367098"/>
    </source>
</evidence>
<dbReference type="OrthoDB" id="4088121at2759"/>
<comment type="caution">
    <text evidence="5">The sequence shown here is derived from an EMBL/GenBank/DDBJ whole genome shotgun (WGS) entry which is preliminary data.</text>
</comment>
<gene>
    <name evidence="4" type="primary">AIM11</name>
    <name evidence="5" type="ORF">TRICI_003899</name>
</gene>
<name>A0A642V8N8_9ASCO</name>
<evidence type="ECO:0000313" key="6">
    <source>
        <dbReference type="Proteomes" id="UP000761534"/>
    </source>
</evidence>
<proteinExistence type="inferred from homology"/>
<evidence type="ECO:0000313" key="5">
    <source>
        <dbReference type="EMBL" id="KAA8911177.1"/>
    </source>
</evidence>
<comment type="subcellular location">
    <subcellularLocation>
        <location evidence="4">Membrane</location>
        <topology evidence="4">Multi-pass membrane protein</topology>
    </subcellularLocation>
</comment>
<dbReference type="VEuPathDB" id="FungiDB:TRICI_003899"/>
<dbReference type="PANTHER" id="PTHR39136:SF1">
    <property type="entry name" value="ALTERED INHERITANCE OF MITOCHONDRIA PROTEIN 11"/>
    <property type="match status" value="1"/>
</dbReference>
<comment type="similarity">
    <text evidence="4">Belongs to the AIM11 family.</text>
</comment>
<keyword evidence="2 4" id="KW-1133">Transmembrane helix</keyword>
<organism evidence="5 6">
    <name type="scientific">Trichomonascus ciferrii</name>
    <dbReference type="NCBI Taxonomy" id="44093"/>
    <lineage>
        <taxon>Eukaryota</taxon>
        <taxon>Fungi</taxon>
        <taxon>Dikarya</taxon>
        <taxon>Ascomycota</taxon>
        <taxon>Saccharomycotina</taxon>
        <taxon>Dipodascomycetes</taxon>
        <taxon>Dipodascales</taxon>
        <taxon>Trichomonascaceae</taxon>
        <taxon>Trichomonascus</taxon>
        <taxon>Trichomonascus ciferrii complex</taxon>
    </lineage>
</organism>
<evidence type="ECO:0000256" key="2">
    <source>
        <dbReference type="ARBA" id="ARBA00022989"/>
    </source>
</evidence>
<reference evidence="5" key="1">
    <citation type="journal article" date="2019" name="G3 (Bethesda)">
        <title>Genome Assemblies of Two Rare Opportunistic Yeast Pathogens: Diutina rugosa (syn. Candida rugosa) and Trichomonascus ciferrii (syn. Candida ciferrii).</title>
        <authorList>
            <person name="Mixao V."/>
            <person name="Saus E."/>
            <person name="Hansen A.P."/>
            <person name="Lass-Florl C."/>
            <person name="Gabaldon T."/>
        </authorList>
    </citation>
    <scope>NUCLEOTIDE SEQUENCE</scope>
    <source>
        <strain evidence="5">CBS 4856</strain>
    </source>
</reference>
<dbReference type="InterPro" id="IPR038814">
    <property type="entry name" value="AIM11"/>
</dbReference>
<dbReference type="PANTHER" id="PTHR39136">
    <property type="entry name" value="ALTERED INHERITANCE OF MITOCHONDRIA PROTEIN 11"/>
    <property type="match status" value="1"/>
</dbReference>
<keyword evidence="3 4" id="KW-0472">Membrane</keyword>
<dbReference type="GO" id="GO:0016020">
    <property type="term" value="C:membrane"/>
    <property type="evidence" value="ECO:0007669"/>
    <property type="project" value="UniProtKB-SubCell"/>
</dbReference>
<evidence type="ECO:0000256" key="3">
    <source>
        <dbReference type="ARBA" id="ARBA00023136"/>
    </source>
</evidence>
<dbReference type="Proteomes" id="UP000761534">
    <property type="component" value="Unassembled WGS sequence"/>
</dbReference>
<sequence>MFDANQRSPNFNMMKDAVHAVSNASVLSVSAFTFSLATVSWLADVSTLQEFGHMMKSALGGAQREKELKEMPVENDVAEMESSLNDALTIKKN</sequence>
<evidence type="ECO:0000256" key="1">
    <source>
        <dbReference type="ARBA" id="ARBA00022692"/>
    </source>
</evidence>
<dbReference type="GO" id="GO:0005739">
    <property type="term" value="C:mitochondrion"/>
    <property type="evidence" value="ECO:0007669"/>
    <property type="project" value="TreeGrafter"/>
</dbReference>
<dbReference type="AlphaFoldDB" id="A0A642V8N8"/>
<keyword evidence="1 4" id="KW-0812">Transmembrane</keyword>
<feature type="transmembrane region" description="Helical" evidence="4">
    <location>
        <begin position="20"/>
        <end position="43"/>
    </location>
</feature>
<keyword evidence="6" id="KW-1185">Reference proteome</keyword>